<evidence type="ECO:0000313" key="4">
    <source>
        <dbReference type="Proteomes" id="UP001521785"/>
    </source>
</evidence>
<comment type="caution">
    <text evidence="3">The sequence shown here is derived from an EMBL/GenBank/DDBJ whole genome shotgun (WGS) entry which is preliminary data.</text>
</comment>
<feature type="chain" id="PRO_5046185233" evidence="2">
    <location>
        <begin position="20"/>
        <end position="624"/>
    </location>
</feature>
<reference evidence="3 4" key="1">
    <citation type="submission" date="2024-02" db="EMBL/GenBank/DDBJ databases">
        <title>De novo assembly and annotation of 12 fungi associated with fruit tree decline syndrome in Ontario, Canada.</title>
        <authorList>
            <person name="Sulman M."/>
            <person name="Ellouze W."/>
            <person name="Ilyukhin E."/>
        </authorList>
    </citation>
    <scope>NUCLEOTIDE SEQUENCE [LARGE SCALE GENOMIC DNA]</scope>
    <source>
        <strain evidence="3 4">M42-189</strain>
    </source>
</reference>
<feature type="region of interest" description="Disordered" evidence="1">
    <location>
        <begin position="142"/>
        <end position="191"/>
    </location>
</feature>
<proteinExistence type="predicted"/>
<gene>
    <name evidence="3" type="ORF">SLS60_008893</name>
</gene>
<keyword evidence="2" id="KW-0732">Signal</keyword>
<evidence type="ECO:0000256" key="1">
    <source>
        <dbReference type="SAM" id="MobiDB-lite"/>
    </source>
</evidence>
<accession>A0ABR3QYR9</accession>
<dbReference type="InterPro" id="IPR038921">
    <property type="entry name" value="YOR389W-like"/>
</dbReference>
<name>A0ABR3QYR9_9PLEO</name>
<organism evidence="3 4">
    <name type="scientific">Paraconiothyrium brasiliense</name>
    <dbReference type="NCBI Taxonomy" id="300254"/>
    <lineage>
        <taxon>Eukaryota</taxon>
        <taxon>Fungi</taxon>
        <taxon>Dikarya</taxon>
        <taxon>Ascomycota</taxon>
        <taxon>Pezizomycotina</taxon>
        <taxon>Dothideomycetes</taxon>
        <taxon>Pleosporomycetidae</taxon>
        <taxon>Pleosporales</taxon>
        <taxon>Massarineae</taxon>
        <taxon>Didymosphaeriaceae</taxon>
        <taxon>Paraconiothyrium</taxon>
    </lineage>
</organism>
<evidence type="ECO:0000256" key="2">
    <source>
        <dbReference type="SAM" id="SignalP"/>
    </source>
</evidence>
<dbReference type="PANTHER" id="PTHR35204">
    <property type="entry name" value="YALI0A21131P"/>
    <property type="match status" value="1"/>
</dbReference>
<protein>
    <submittedName>
        <fullName evidence="3">Uncharacterized protein</fullName>
    </submittedName>
</protein>
<keyword evidence="4" id="KW-1185">Reference proteome</keyword>
<dbReference type="PANTHER" id="PTHR35204:SF1">
    <property type="entry name" value="ENTEROTOXIN"/>
    <property type="match status" value="1"/>
</dbReference>
<feature type="signal peptide" evidence="2">
    <location>
        <begin position="1"/>
        <end position="19"/>
    </location>
</feature>
<sequence>MALQAALMSILAFSAAVQAFPPSFLPFLNFTSPSPHITHSLSALLSVHPQTLFPNGHTIASVTIPRHTLFYHGRHDNDPVPSPEWLAFDIYMAYAIMGNMPESRIITYKTMRDVKAVYFDGASANLMGDGTWSQMVFLKNGTDGREPGWDRPPPGGRPPGKKPPHGGKDDEGPPRRPPGGRPGGHPPEHWNPLVDEYFRARQLCKWLGNSGLGGKGWGYEAIVRMNAGFELIWCDFESPSLKLVSNLDVSTPYVSDSVMPVRGQVQQPWLQRPIQLRAQARLGTEDEGPHGPGMSDPREPFRNTSNWFWFSAAAKRYTGDSRIRLDLGGVFSFYEPGLQNQSRVRIAEDIERFSLGPDGRWKLKLFPSHPWREQELLGLQRRRRQHRLTSVDEQDAQYMRKAVEQRLRINLEAPQDGSKVDWPYIAKDIVTRYSDELKTLLSYLMKDLSDTDEEQASLRDWLTDIRQLTHWLLLPFFEYPTPRPYDEDKLADIFGTHSPLAQTTLERCVSQYALDDDPINDEDAIFSYAITDTLHALCSTVIKISLHVEYHWFMYFQPSSPSDPPKQLLPHIIKSRATRWKQDLQELIAWLGWVEQDFERLYDKSTILAAQTEKGMCLAKKEKD</sequence>
<evidence type="ECO:0000313" key="3">
    <source>
        <dbReference type="EMBL" id="KAL1597309.1"/>
    </source>
</evidence>
<dbReference type="EMBL" id="JAKJXO020000013">
    <property type="protein sequence ID" value="KAL1597309.1"/>
    <property type="molecule type" value="Genomic_DNA"/>
</dbReference>
<dbReference type="Proteomes" id="UP001521785">
    <property type="component" value="Unassembled WGS sequence"/>
</dbReference>